<evidence type="ECO:0000313" key="2">
    <source>
        <dbReference type="EMBL" id="CAF4295450.1"/>
    </source>
</evidence>
<evidence type="ECO:0000313" key="1">
    <source>
        <dbReference type="EMBL" id="CAF2241849.1"/>
    </source>
</evidence>
<accession>A0A820HJ52</accession>
<sequence length="162" mass="18968">MEFDTEELSRFILYLFTGHPMDVEDSDIEEVDVSDLPNIDRLETRNNIDHHNNNDDDDDDEDDEVNRKHYFFIVFNNPKLSKLLKTKVLKKPGNINQEGQRQVHGEHSGLARPARKPITQQGEKEMDLNLHFSGKIETLINAFMEHQTPPFSRKYILDLAHR</sequence>
<protein>
    <submittedName>
        <fullName evidence="2">Uncharacterized protein</fullName>
    </submittedName>
</protein>
<comment type="caution">
    <text evidence="2">The sequence shown here is derived from an EMBL/GenBank/DDBJ whole genome shotgun (WGS) entry which is preliminary data.</text>
</comment>
<dbReference type="EMBL" id="CAJNRG010017910">
    <property type="protein sequence ID" value="CAF2241849.1"/>
    <property type="molecule type" value="Genomic_DNA"/>
</dbReference>
<dbReference type="Proteomes" id="UP000663842">
    <property type="component" value="Unassembled WGS sequence"/>
</dbReference>
<gene>
    <name evidence="2" type="ORF">UXM345_LOCUS33114</name>
    <name evidence="1" type="ORF">XDN619_LOCUS34843</name>
</gene>
<proteinExistence type="predicted"/>
<dbReference type="AlphaFoldDB" id="A0A820HJ52"/>
<name>A0A820HJ52_9BILA</name>
<organism evidence="2 3">
    <name type="scientific">Rotaria magnacalcarata</name>
    <dbReference type="NCBI Taxonomy" id="392030"/>
    <lineage>
        <taxon>Eukaryota</taxon>
        <taxon>Metazoa</taxon>
        <taxon>Spiralia</taxon>
        <taxon>Gnathifera</taxon>
        <taxon>Rotifera</taxon>
        <taxon>Eurotatoria</taxon>
        <taxon>Bdelloidea</taxon>
        <taxon>Philodinida</taxon>
        <taxon>Philodinidae</taxon>
        <taxon>Rotaria</taxon>
    </lineage>
</organism>
<reference evidence="2" key="1">
    <citation type="submission" date="2021-02" db="EMBL/GenBank/DDBJ databases">
        <authorList>
            <person name="Nowell W R."/>
        </authorList>
    </citation>
    <scope>NUCLEOTIDE SEQUENCE</scope>
</reference>
<evidence type="ECO:0000313" key="3">
    <source>
        <dbReference type="Proteomes" id="UP000663842"/>
    </source>
</evidence>
<dbReference type="EMBL" id="CAJOBF010010722">
    <property type="protein sequence ID" value="CAF4295450.1"/>
    <property type="molecule type" value="Genomic_DNA"/>
</dbReference>
<dbReference type="Proteomes" id="UP000663887">
    <property type="component" value="Unassembled WGS sequence"/>
</dbReference>